<feature type="non-terminal residue" evidence="1">
    <location>
        <position position="71"/>
    </location>
</feature>
<evidence type="ECO:0000313" key="1">
    <source>
        <dbReference type="EMBL" id="CEK83236.1"/>
    </source>
</evidence>
<proteinExistence type="predicted"/>
<name>A0A0B7ATB5_9EUPU</name>
<sequence>KHILCENHIKLNRSTWQLCNPDFEFVGLIMNKTNLPKTSLGPWKVRIYRCRDSCQQEQETQRIFDCLFAVF</sequence>
<gene>
    <name evidence="1" type="primary">ORF136002</name>
</gene>
<accession>A0A0B7ATB5</accession>
<protein>
    <submittedName>
        <fullName evidence="1">Uncharacterized protein</fullName>
    </submittedName>
</protein>
<dbReference type="AlphaFoldDB" id="A0A0B7ATB5"/>
<organism evidence="1">
    <name type="scientific">Arion vulgaris</name>
    <dbReference type="NCBI Taxonomy" id="1028688"/>
    <lineage>
        <taxon>Eukaryota</taxon>
        <taxon>Metazoa</taxon>
        <taxon>Spiralia</taxon>
        <taxon>Lophotrochozoa</taxon>
        <taxon>Mollusca</taxon>
        <taxon>Gastropoda</taxon>
        <taxon>Heterobranchia</taxon>
        <taxon>Euthyneura</taxon>
        <taxon>Panpulmonata</taxon>
        <taxon>Eupulmonata</taxon>
        <taxon>Stylommatophora</taxon>
        <taxon>Helicina</taxon>
        <taxon>Arionoidea</taxon>
        <taxon>Arionidae</taxon>
        <taxon>Arion</taxon>
    </lineage>
</organism>
<dbReference type="EMBL" id="HACG01036371">
    <property type="protein sequence ID" value="CEK83236.1"/>
    <property type="molecule type" value="Transcribed_RNA"/>
</dbReference>
<reference evidence="1" key="1">
    <citation type="submission" date="2014-12" db="EMBL/GenBank/DDBJ databases">
        <title>Insight into the proteome of Arion vulgaris.</title>
        <authorList>
            <person name="Aradska J."/>
            <person name="Bulat T."/>
            <person name="Smidak R."/>
            <person name="Sarate P."/>
            <person name="Gangsoo J."/>
            <person name="Sialana F."/>
            <person name="Bilban M."/>
            <person name="Lubec G."/>
        </authorList>
    </citation>
    <scope>NUCLEOTIDE SEQUENCE</scope>
    <source>
        <tissue evidence="1">Skin</tissue>
    </source>
</reference>
<feature type="non-terminal residue" evidence="1">
    <location>
        <position position="1"/>
    </location>
</feature>